<proteinExistence type="predicted"/>
<dbReference type="Proteomes" id="UP000265515">
    <property type="component" value="Unassembled WGS sequence"/>
</dbReference>
<dbReference type="Gramene" id="GBG62227">
    <property type="protein sequence ID" value="GBG62227"/>
    <property type="gene ID" value="CBR_g29835"/>
</dbReference>
<evidence type="ECO:0000313" key="3">
    <source>
        <dbReference type="Proteomes" id="UP000265515"/>
    </source>
</evidence>
<evidence type="ECO:0000313" key="2">
    <source>
        <dbReference type="EMBL" id="GBG62227.1"/>
    </source>
</evidence>
<protein>
    <submittedName>
        <fullName evidence="2">Uncharacterized protein</fullName>
    </submittedName>
</protein>
<accession>A0A388JWT2</accession>
<keyword evidence="3" id="KW-1185">Reference proteome</keyword>
<name>A0A388JWT2_CHABU</name>
<gene>
    <name evidence="2" type="ORF">CBR_g29835</name>
</gene>
<dbReference type="EMBL" id="BFEA01000027">
    <property type="protein sequence ID" value="GBG62227.1"/>
    <property type="molecule type" value="Genomic_DNA"/>
</dbReference>
<evidence type="ECO:0000256" key="1">
    <source>
        <dbReference type="SAM" id="MobiDB-lite"/>
    </source>
</evidence>
<organism evidence="2 3">
    <name type="scientific">Chara braunii</name>
    <name type="common">Braun's stonewort</name>
    <dbReference type="NCBI Taxonomy" id="69332"/>
    <lineage>
        <taxon>Eukaryota</taxon>
        <taxon>Viridiplantae</taxon>
        <taxon>Streptophyta</taxon>
        <taxon>Charophyceae</taxon>
        <taxon>Charales</taxon>
        <taxon>Characeae</taxon>
        <taxon>Chara</taxon>
    </lineage>
</organism>
<dbReference type="STRING" id="69332.A0A388JWT2"/>
<comment type="caution">
    <text evidence="2">The sequence shown here is derived from an EMBL/GenBank/DDBJ whole genome shotgun (WGS) entry which is preliminary data.</text>
</comment>
<dbReference type="AlphaFoldDB" id="A0A388JWT2"/>
<reference evidence="2 3" key="1">
    <citation type="journal article" date="2018" name="Cell">
        <title>The Chara Genome: Secondary Complexity and Implications for Plant Terrestrialization.</title>
        <authorList>
            <person name="Nishiyama T."/>
            <person name="Sakayama H."/>
            <person name="Vries J.D."/>
            <person name="Buschmann H."/>
            <person name="Saint-Marcoux D."/>
            <person name="Ullrich K.K."/>
            <person name="Haas F.B."/>
            <person name="Vanderstraeten L."/>
            <person name="Becker D."/>
            <person name="Lang D."/>
            <person name="Vosolsobe S."/>
            <person name="Rombauts S."/>
            <person name="Wilhelmsson P.K.I."/>
            <person name="Janitza P."/>
            <person name="Kern R."/>
            <person name="Heyl A."/>
            <person name="Rumpler F."/>
            <person name="Villalobos L.I.A.C."/>
            <person name="Clay J.M."/>
            <person name="Skokan R."/>
            <person name="Toyoda A."/>
            <person name="Suzuki Y."/>
            <person name="Kagoshima H."/>
            <person name="Schijlen E."/>
            <person name="Tajeshwar N."/>
            <person name="Catarino B."/>
            <person name="Hetherington A.J."/>
            <person name="Saltykova A."/>
            <person name="Bonnot C."/>
            <person name="Breuninger H."/>
            <person name="Symeonidi A."/>
            <person name="Radhakrishnan G.V."/>
            <person name="Van Nieuwerburgh F."/>
            <person name="Deforce D."/>
            <person name="Chang C."/>
            <person name="Karol K.G."/>
            <person name="Hedrich R."/>
            <person name="Ulvskov P."/>
            <person name="Glockner G."/>
            <person name="Delwiche C.F."/>
            <person name="Petrasek J."/>
            <person name="Van de Peer Y."/>
            <person name="Friml J."/>
            <person name="Beilby M."/>
            <person name="Dolan L."/>
            <person name="Kohara Y."/>
            <person name="Sugano S."/>
            <person name="Fujiyama A."/>
            <person name="Delaux P.-M."/>
            <person name="Quint M."/>
            <person name="TheiBen G."/>
            <person name="Hagemann M."/>
            <person name="Harholt J."/>
            <person name="Dunand C."/>
            <person name="Zachgo S."/>
            <person name="Langdale J."/>
            <person name="Maumus F."/>
            <person name="Straeten D.V.D."/>
            <person name="Gould S.B."/>
            <person name="Rensing S.A."/>
        </authorList>
    </citation>
    <scope>NUCLEOTIDE SEQUENCE [LARGE SCALE GENOMIC DNA]</scope>
    <source>
        <strain evidence="2 3">S276</strain>
    </source>
</reference>
<sequence length="128" mass="12735">MLGLRTAAIARRALAKAGAVIDGAHQRLGQNASAAMTMATATKQQSHQERGSAGGGGGGGGSYAGYEEGSPTAGLRALQKLGLAMGAGLAGAVAFADVAHSDEAEHGLHPPSYPWPHAGIFSSYDHAA</sequence>
<feature type="region of interest" description="Disordered" evidence="1">
    <location>
        <begin position="35"/>
        <end position="70"/>
    </location>
</feature>
<feature type="compositionally biased region" description="Gly residues" evidence="1">
    <location>
        <begin position="52"/>
        <end position="63"/>
    </location>
</feature>